<dbReference type="Proteomes" id="UP000006727">
    <property type="component" value="Chromosome 10"/>
</dbReference>
<keyword evidence="2" id="KW-1185">Reference proteome</keyword>
<evidence type="ECO:0000313" key="2">
    <source>
        <dbReference type="Proteomes" id="UP000006727"/>
    </source>
</evidence>
<dbReference type="EMBL" id="ABEU02000010">
    <property type="status" value="NOT_ANNOTATED_CDS"/>
    <property type="molecule type" value="Genomic_DNA"/>
</dbReference>
<evidence type="ECO:0000313" key="1">
    <source>
        <dbReference type="EnsemblPlants" id="PAC:32899845.CDS.1"/>
    </source>
</evidence>
<reference evidence="1 2" key="2">
    <citation type="journal article" date="2018" name="Plant J.">
        <title>The Physcomitrella patens chromosome-scale assembly reveals moss genome structure and evolution.</title>
        <authorList>
            <person name="Lang D."/>
            <person name="Ullrich K.K."/>
            <person name="Murat F."/>
            <person name="Fuchs J."/>
            <person name="Jenkins J."/>
            <person name="Haas F.B."/>
            <person name="Piednoel M."/>
            <person name="Gundlach H."/>
            <person name="Van Bel M."/>
            <person name="Meyberg R."/>
            <person name="Vives C."/>
            <person name="Morata J."/>
            <person name="Symeonidi A."/>
            <person name="Hiss M."/>
            <person name="Muchero W."/>
            <person name="Kamisugi Y."/>
            <person name="Saleh O."/>
            <person name="Blanc G."/>
            <person name="Decker E.L."/>
            <person name="van Gessel N."/>
            <person name="Grimwood J."/>
            <person name="Hayes R.D."/>
            <person name="Graham S.W."/>
            <person name="Gunter L.E."/>
            <person name="McDaniel S.F."/>
            <person name="Hoernstein S.N.W."/>
            <person name="Larsson A."/>
            <person name="Li F.W."/>
            <person name="Perroud P.F."/>
            <person name="Phillips J."/>
            <person name="Ranjan P."/>
            <person name="Rokshar D.S."/>
            <person name="Rothfels C.J."/>
            <person name="Schneider L."/>
            <person name="Shu S."/>
            <person name="Stevenson D.W."/>
            <person name="Thummler F."/>
            <person name="Tillich M."/>
            <person name="Villarreal Aguilar J.C."/>
            <person name="Widiez T."/>
            <person name="Wong G.K."/>
            <person name="Wymore A."/>
            <person name="Zhang Y."/>
            <person name="Zimmer A.D."/>
            <person name="Quatrano R.S."/>
            <person name="Mayer K.F.X."/>
            <person name="Goodstein D."/>
            <person name="Casacuberta J.M."/>
            <person name="Vandepoele K."/>
            <person name="Reski R."/>
            <person name="Cuming A.C."/>
            <person name="Tuskan G.A."/>
            <person name="Maumus F."/>
            <person name="Salse J."/>
            <person name="Schmutz J."/>
            <person name="Rensing S.A."/>
        </authorList>
    </citation>
    <scope>NUCLEOTIDE SEQUENCE [LARGE SCALE GENOMIC DNA]</scope>
    <source>
        <strain evidence="1 2">cv. Gransden 2004</strain>
    </source>
</reference>
<organism evidence="1 2">
    <name type="scientific">Physcomitrium patens</name>
    <name type="common">Spreading-leaved earth moss</name>
    <name type="synonym">Physcomitrella patens</name>
    <dbReference type="NCBI Taxonomy" id="3218"/>
    <lineage>
        <taxon>Eukaryota</taxon>
        <taxon>Viridiplantae</taxon>
        <taxon>Streptophyta</taxon>
        <taxon>Embryophyta</taxon>
        <taxon>Bryophyta</taxon>
        <taxon>Bryophytina</taxon>
        <taxon>Bryopsida</taxon>
        <taxon>Funariidae</taxon>
        <taxon>Funariales</taxon>
        <taxon>Funariaceae</taxon>
        <taxon>Physcomitrium</taxon>
    </lineage>
</organism>
<reference evidence="1 2" key="1">
    <citation type="journal article" date="2008" name="Science">
        <title>The Physcomitrella genome reveals evolutionary insights into the conquest of land by plants.</title>
        <authorList>
            <person name="Rensing S."/>
            <person name="Lang D."/>
            <person name="Zimmer A."/>
            <person name="Terry A."/>
            <person name="Salamov A."/>
            <person name="Shapiro H."/>
            <person name="Nishiyama T."/>
            <person name="Perroud P.-F."/>
            <person name="Lindquist E."/>
            <person name="Kamisugi Y."/>
            <person name="Tanahashi T."/>
            <person name="Sakakibara K."/>
            <person name="Fujita T."/>
            <person name="Oishi K."/>
            <person name="Shin-I T."/>
            <person name="Kuroki Y."/>
            <person name="Toyoda A."/>
            <person name="Suzuki Y."/>
            <person name="Hashimoto A."/>
            <person name="Yamaguchi K."/>
            <person name="Sugano A."/>
            <person name="Kohara Y."/>
            <person name="Fujiyama A."/>
            <person name="Anterola A."/>
            <person name="Aoki S."/>
            <person name="Ashton N."/>
            <person name="Barbazuk W.B."/>
            <person name="Barker E."/>
            <person name="Bennetzen J."/>
            <person name="Bezanilla M."/>
            <person name="Blankenship R."/>
            <person name="Cho S.H."/>
            <person name="Dutcher S."/>
            <person name="Estelle M."/>
            <person name="Fawcett J.A."/>
            <person name="Gundlach H."/>
            <person name="Hanada K."/>
            <person name="Heyl A."/>
            <person name="Hicks K.A."/>
            <person name="Hugh J."/>
            <person name="Lohr M."/>
            <person name="Mayer K."/>
            <person name="Melkozernov A."/>
            <person name="Murata T."/>
            <person name="Nelson D."/>
            <person name="Pils B."/>
            <person name="Prigge M."/>
            <person name="Reiss B."/>
            <person name="Renner T."/>
            <person name="Rombauts S."/>
            <person name="Rushton P."/>
            <person name="Sanderfoot A."/>
            <person name="Schween G."/>
            <person name="Shiu S.-H."/>
            <person name="Stueber K."/>
            <person name="Theodoulou F.L."/>
            <person name="Tu H."/>
            <person name="Van de Peer Y."/>
            <person name="Verrier P.J."/>
            <person name="Waters E."/>
            <person name="Wood A."/>
            <person name="Yang L."/>
            <person name="Cove D."/>
            <person name="Cuming A."/>
            <person name="Hasebe M."/>
            <person name="Lucas S."/>
            <person name="Mishler D.B."/>
            <person name="Reski R."/>
            <person name="Grigoriev I."/>
            <person name="Quatrano R.S."/>
            <person name="Boore J.L."/>
        </authorList>
    </citation>
    <scope>NUCLEOTIDE SEQUENCE [LARGE SCALE GENOMIC DNA]</scope>
    <source>
        <strain evidence="1 2">cv. Gransden 2004</strain>
    </source>
</reference>
<accession>A0A7I3YUM5</accession>
<dbReference type="Gramene" id="Pp3c10_9120V3.3">
    <property type="protein sequence ID" value="PAC:32899845.CDS.1"/>
    <property type="gene ID" value="Pp3c10_9120"/>
</dbReference>
<dbReference type="EnsemblPlants" id="Pp3c10_9120V3.3">
    <property type="protein sequence ID" value="PAC:32899845.CDS.1"/>
    <property type="gene ID" value="Pp3c10_9120"/>
</dbReference>
<dbReference type="AlphaFoldDB" id="A0A7I3YUM5"/>
<protein>
    <submittedName>
        <fullName evidence="1">Uncharacterized protein</fullName>
    </submittedName>
</protein>
<name>A0A7I3YUM5_PHYPA</name>
<reference evidence="1" key="3">
    <citation type="submission" date="2020-12" db="UniProtKB">
        <authorList>
            <consortium name="EnsemblPlants"/>
        </authorList>
    </citation>
    <scope>IDENTIFICATION</scope>
</reference>
<sequence>MLVMKVEVCVCSFFFFFFFFFLTQSLLEKDALINHPSTPLAKCEPVWTRFRSVPMLFTHSLHNSAAQESNMNSSSEQPLSIYRHGINSSPLWLLMLRLSGLLGCFVEICASRILRRSAAVMESSFPCDSQCVLDWWIRGLKLLGSGTDCVVV</sequence>
<proteinExistence type="predicted"/>